<evidence type="ECO:0000313" key="2">
    <source>
        <dbReference type="Proteomes" id="UP000002429"/>
    </source>
</evidence>
<dbReference type="EMBL" id="CP000353">
    <property type="protein sequence ID" value="ABF12395.1"/>
    <property type="molecule type" value="Genomic_DNA"/>
</dbReference>
<proteinExistence type="predicted"/>
<dbReference type="KEGG" id="rme:Rmet_5536"/>
<sequence length="192" mass="21987">MNDERVLLHTRQVQYRCYRRGDGLWEIEGEMRDFRSYDTVVAEKGNLPAGTSVHHMVIALVVDEELAVQNVVSRMEAVPFRVCREIENSLKTMVGVRMGYGWRHTINERLGGTESCTHLRELLINMATAAFQAIPTWQAQQRKQQGEDPLNGTRPHYLNQCKSWRIDGPVVREHLPQFYQPNAVAGAEPGKE</sequence>
<dbReference type="Pfam" id="PF11136">
    <property type="entry name" value="DUF2889"/>
    <property type="match status" value="1"/>
</dbReference>
<keyword evidence="1" id="KW-0614">Plasmid</keyword>
<reference evidence="2" key="1">
    <citation type="journal article" date="2010" name="PLoS ONE">
        <title>The complete genome sequence of Cupriavidus metallidurans strain CH34, a master survivalist in harsh and anthropogenic environments.</title>
        <authorList>
            <person name="Janssen P.J."/>
            <person name="Van Houdt R."/>
            <person name="Moors H."/>
            <person name="Monsieurs P."/>
            <person name="Morin N."/>
            <person name="Michaux A."/>
            <person name="Benotmane M.A."/>
            <person name="Leys N."/>
            <person name="Vallaeys T."/>
            <person name="Lapidus A."/>
            <person name="Monchy S."/>
            <person name="Medigue C."/>
            <person name="Taghavi S."/>
            <person name="McCorkle S."/>
            <person name="Dunn J."/>
            <person name="van der Lelie D."/>
            <person name="Mergeay M."/>
        </authorList>
    </citation>
    <scope>NUCLEOTIDE SEQUENCE [LARGE SCALE GENOMIC DNA]</scope>
    <source>
        <strain evidence="2">ATCC 43123 / DSM 2839 / NBRC 102507 / CH34</strain>
    </source>
</reference>
<organism evidence="1 2">
    <name type="scientific">Cupriavidus metallidurans (strain ATCC 43123 / DSM 2839 / NBRC 102507 / CH34)</name>
    <name type="common">Ralstonia metallidurans</name>
    <dbReference type="NCBI Taxonomy" id="266264"/>
    <lineage>
        <taxon>Bacteria</taxon>
        <taxon>Pseudomonadati</taxon>
        <taxon>Pseudomonadota</taxon>
        <taxon>Betaproteobacteria</taxon>
        <taxon>Burkholderiales</taxon>
        <taxon>Burkholderiaceae</taxon>
        <taxon>Cupriavidus</taxon>
    </lineage>
</organism>
<gene>
    <name evidence="1" type="ordered locus">Rmet_5536</name>
</gene>
<geneLocation type="plasmid" evidence="1 2">
    <name>megaplasmid</name>
</geneLocation>
<dbReference type="AlphaFoldDB" id="Q1LBT1"/>
<accession>Q1LBT1</accession>
<protein>
    <recommendedName>
        <fullName evidence="3">DUF2889 domain-containing protein</fullName>
    </recommendedName>
</protein>
<name>Q1LBT1_CUPMC</name>
<keyword evidence="2" id="KW-1185">Reference proteome</keyword>
<dbReference type="HOGENOM" id="CLU_083007_1_0_4"/>
<evidence type="ECO:0008006" key="3">
    <source>
        <dbReference type="Google" id="ProtNLM"/>
    </source>
</evidence>
<dbReference type="Proteomes" id="UP000002429">
    <property type="component" value="Plasmid megaplasmid"/>
</dbReference>
<evidence type="ECO:0000313" key="1">
    <source>
        <dbReference type="EMBL" id="ABF12395.1"/>
    </source>
</evidence>
<dbReference type="RefSeq" id="WP_011519941.1">
    <property type="nucleotide sequence ID" value="NC_007974.2"/>
</dbReference>
<dbReference type="InterPro" id="IPR021312">
    <property type="entry name" value="DUF2889"/>
</dbReference>
<dbReference type="eggNOG" id="ENOG5030717">
    <property type="taxonomic scope" value="Bacteria"/>
</dbReference>